<sequence length="1154" mass="127899">MEKWKSRLQKGDVVLEDPRFSRRRNEPGEAPCNRVEPGEAPCNRVEPLQAQVPSAPSGNPVTPKSANKRSNSLDHISKRIKSELLEQPEPDNPAPEPSAPSIPNIKQEPPSQASTSTQARKWILQKFIDGVISGDPINISDLGFPVPIGRNAMKVKIFLDGPKQKHVSRYHAELHEDGDGLLIRCFSSNGILINQSEFLAKDEAKPLKASDLFSIGDNAESQGMQVIMFAVRCEVAAPEIPETKPILPLRIPEVATDSDGIDQKTPLGSSNACPILIIDDDDDVTHDYEGSASVREENNEGLSAMLMKFKDEPLEEVDQGVAESATTPPSSDSPVAPTVGEAVTPARAPTAERSPRTETASADQTLALVPTAACRNPSETSTEFRSPLFNSPPPPRLRECPNFAPTFNAYRSCMLKLDFNRPDGDPKQKSEKIFIDFVRDYASSRALRDVTRVLFSFFCLEAASRIKSFWRKTSQSHPRKAAIIAQASMSADVLRVTVVLASEGRGVFSDCTALRLSANLIRLGGQGHKKRVFLGMVHKQETVDRRRRSGGIQLPAILSGDDRSIDVVDILEIDVDKSAFNGLKLDTDALIELTRVCEVRELKKILCLRQIPDSFCHFLRGPKAFNIWSPTDVTTSPKSTEQVLRVTCCSMLTSEQTSVVCAALSLLTAPVTSVSMMLVDGAAGTGKSAVLMETAFECVIAKPTQTVLIFCKWASAADSMTYQMMGFTGHKTLRLDNGESVSICRVAGSHNQVDRIQRVCLPSLLEEKRTSTLTQEIERKNKAIQEQKKRIADLQMSLEDQLDKLPNFVKTRKLNEIAQQKLALENDEKERAILLERLKQPAVRHQSSPGATAVLESANILICSSADIETMIIGQAFKSTGLAKISMVLIDQAQQLLLTDLLPIMQLNCQRLVMFGDCNQSTYLKHVIRHRVLKENNPYIPTEFVKCCAKFSNKRFRLTKNFRLRPPLSDIVDKMFIKNSQSPSVQNFSGIFSSDPELSSITVFDIDDETKEEHIVLRIFQACAMLLKRVHIIQLGPASRYHAVSKKCQKESGISIKACIPENLDAEEVALLVLPVFDPNLLKDINLDPARLNSIITRAKRSTIVVGNFNNMKERCAILDELAEQSKLVGRFFHHSARSFMQINVAEILMHLRP</sequence>
<feature type="compositionally biased region" description="Polar residues" evidence="2">
    <location>
        <begin position="324"/>
        <end position="333"/>
    </location>
</feature>
<feature type="compositionally biased region" description="Basic and acidic residues" evidence="2">
    <location>
        <begin position="71"/>
        <end position="84"/>
    </location>
</feature>
<dbReference type="GeneID" id="100900624"/>
<feature type="compositionally biased region" description="Polar residues" evidence="2">
    <location>
        <begin position="109"/>
        <end position="118"/>
    </location>
</feature>
<reference evidence="5" key="1">
    <citation type="submission" date="2025-08" db="UniProtKB">
        <authorList>
            <consortium name="RefSeq"/>
        </authorList>
    </citation>
    <scope>IDENTIFICATION</scope>
</reference>
<dbReference type="InterPro" id="IPR041677">
    <property type="entry name" value="DNA2/NAM7_AAA_11"/>
</dbReference>
<dbReference type="InterPro" id="IPR008984">
    <property type="entry name" value="SMAD_FHA_dom_sf"/>
</dbReference>
<dbReference type="PROSITE" id="PS50006">
    <property type="entry name" value="FHA_DOMAIN"/>
    <property type="match status" value="1"/>
</dbReference>
<dbReference type="SUPFAM" id="SSF49879">
    <property type="entry name" value="SMAD/FHA domain"/>
    <property type="match status" value="1"/>
</dbReference>
<feature type="compositionally biased region" description="Basic and acidic residues" evidence="2">
    <location>
        <begin position="16"/>
        <end position="27"/>
    </location>
</feature>
<feature type="domain" description="FHA" evidence="3">
    <location>
        <begin position="146"/>
        <end position="198"/>
    </location>
</feature>
<dbReference type="Proteomes" id="UP000694867">
    <property type="component" value="Unplaced"/>
</dbReference>
<organism evidence="4 5">
    <name type="scientific">Galendromus occidentalis</name>
    <name type="common">western predatory mite</name>
    <dbReference type="NCBI Taxonomy" id="34638"/>
    <lineage>
        <taxon>Eukaryota</taxon>
        <taxon>Metazoa</taxon>
        <taxon>Ecdysozoa</taxon>
        <taxon>Arthropoda</taxon>
        <taxon>Chelicerata</taxon>
        <taxon>Arachnida</taxon>
        <taxon>Acari</taxon>
        <taxon>Parasitiformes</taxon>
        <taxon>Mesostigmata</taxon>
        <taxon>Gamasina</taxon>
        <taxon>Phytoseioidea</taxon>
        <taxon>Phytoseiidae</taxon>
        <taxon>Typhlodrominae</taxon>
        <taxon>Galendromus</taxon>
    </lineage>
</organism>
<feature type="region of interest" description="Disordered" evidence="2">
    <location>
        <begin position="1"/>
        <end position="118"/>
    </location>
</feature>
<feature type="compositionally biased region" description="Polar residues" evidence="2">
    <location>
        <begin position="51"/>
        <end position="70"/>
    </location>
</feature>
<dbReference type="PANTHER" id="PTHR10887">
    <property type="entry name" value="DNA2/NAM7 HELICASE FAMILY"/>
    <property type="match status" value="1"/>
</dbReference>
<dbReference type="Gene3D" id="2.60.200.20">
    <property type="match status" value="1"/>
</dbReference>
<dbReference type="GO" id="GO:0004386">
    <property type="term" value="F:helicase activity"/>
    <property type="evidence" value="ECO:0007669"/>
    <property type="project" value="InterPro"/>
</dbReference>
<name>A0AAJ6QQ97_9ACAR</name>
<feature type="compositionally biased region" description="Pro residues" evidence="2">
    <location>
        <begin position="90"/>
        <end position="100"/>
    </location>
</feature>
<evidence type="ECO:0000256" key="1">
    <source>
        <dbReference type="SAM" id="Coils"/>
    </source>
</evidence>
<dbReference type="SUPFAM" id="SSF52540">
    <property type="entry name" value="P-loop containing nucleoside triphosphate hydrolases"/>
    <property type="match status" value="1"/>
</dbReference>
<feature type="coiled-coil region" evidence="1">
    <location>
        <begin position="770"/>
        <end position="837"/>
    </location>
</feature>
<dbReference type="KEGG" id="goe:100900624"/>
<dbReference type="SMART" id="SM00240">
    <property type="entry name" value="FHA"/>
    <property type="match status" value="1"/>
</dbReference>
<dbReference type="RefSeq" id="XP_003740535.1">
    <property type="nucleotide sequence ID" value="XM_003740487.1"/>
</dbReference>
<accession>A0AAJ6QQ97</accession>
<proteinExistence type="predicted"/>
<dbReference type="PANTHER" id="PTHR10887:SF495">
    <property type="entry name" value="HELICASE SENATAXIN ISOFORM X1-RELATED"/>
    <property type="match status" value="1"/>
</dbReference>
<dbReference type="InterPro" id="IPR027417">
    <property type="entry name" value="P-loop_NTPase"/>
</dbReference>
<feature type="region of interest" description="Disordered" evidence="2">
    <location>
        <begin position="317"/>
        <end position="396"/>
    </location>
</feature>
<dbReference type="Gene3D" id="3.40.50.300">
    <property type="entry name" value="P-loop containing nucleotide triphosphate hydrolases"/>
    <property type="match status" value="1"/>
</dbReference>
<keyword evidence="4" id="KW-1185">Reference proteome</keyword>
<dbReference type="InterPro" id="IPR000253">
    <property type="entry name" value="FHA_dom"/>
</dbReference>
<dbReference type="InterPro" id="IPR045055">
    <property type="entry name" value="DNA2/NAM7-like"/>
</dbReference>
<evidence type="ECO:0000256" key="2">
    <source>
        <dbReference type="SAM" id="MobiDB-lite"/>
    </source>
</evidence>
<gene>
    <name evidence="5" type="primary">LOC100900624</name>
</gene>
<dbReference type="Pfam" id="PF13086">
    <property type="entry name" value="AAA_11"/>
    <property type="match status" value="1"/>
</dbReference>
<protein>
    <submittedName>
        <fullName evidence="5">Uncharacterized protein LOC100900624</fullName>
    </submittedName>
</protein>
<keyword evidence="1" id="KW-0175">Coiled coil</keyword>
<evidence type="ECO:0000259" key="3">
    <source>
        <dbReference type="PROSITE" id="PS50006"/>
    </source>
</evidence>
<evidence type="ECO:0000313" key="4">
    <source>
        <dbReference type="Proteomes" id="UP000694867"/>
    </source>
</evidence>
<dbReference type="CDD" id="cd00060">
    <property type="entry name" value="FHA"/>
    <property type="match status" value="1"/>
</dbReference>
<evidence type="ECO:0000313" key="5">
    <source>
        <dbReference type="RefSeq" id="XP_003740535.1"/>
    </source>
</evidence>
<dbReference type="Pfam" id="PF00498">
    <property type="entry name" value="FHA"/>
    <property type="match status" value="1"/>
</dbReference>
<dbReference type="AlphaFoldDB" id="A0AAJ6QQ97"/>